<evidence type="ECO:0000256" key="2">
    <source>
        <dbReference type="SAM" id="Phobius"/>
    </source>
</evidence>
<name>A0A1Z5INS6_9LACO</name>
<feature type="transmembrane region" description="Helical" evidence="2">
    <location>
        <begin position="12"/>
        <end position="31"/>
    </location>
</feature>
<proteinExistence type="predicted"/>
<dbReference type="Proteomes" id="UP000198430">
    <property type="component" value="Unassembled WGS sequence"/>
</dbReference>
<feature type="compositionally biased region" description="Basic residues" evidence="1">
    <location>
        <begin position="101"/>
        <end position="111"/>
    </location>
</feature>
<keyword evidence="2" id="KW-0472">Membrane</keyword>
<accession>A0A1Z5INS6</accession>
<keyword evidence="2" id="KW-1133">Transmembrane helix</keyword>
<comment type="caution">
    <text evidence="3">The sequence shown here is derived from an EMBL/GenBank/DDBJ whole genome shotgun (WGS) entry which is preliminary data.</text>
</comment>
<protein>
    <recommendedName>
        <fullName evidence="5">Integral membrane protein</fullName>
    </recommendedName>
</protein>
<sequence length="111" mass="13446">MKRWQKMPKWFKDTMAIIVPMAILLILYDLFAPQLTHQSYSLTTFIAFPFQVIVGFVLVALYNYRKNKLIEKEKVRKAEAKRLEQLKKEQQDRQHAENSQRNRRVKQHRSR</sequence>
<reference evidence="3 4" key="1">
    <citation type="submission" date="2015-11" db="EMBL/GenBank/DDBJ databases">
        <title>Draft genome sequences of new species of the genus Lactobacillus isolated from orchardgrass silage.</title>
        <authorList>
            <person name="Tohno M."/>
            <person name="Tanizawa Y."/>
            <person name="Arita M."/>
        </authorList>
    </citation>
    <scope>NUCLEOTIDE SEQUENCE [LARGE SCALE GENOMIC DNA]</scope>
    <source>
        <strain evidence="3 4">IWT140</strain>
    </source>
</reference>
<organism evidence="3 4">
    <name type="scientific">Secundilactobacillus pentosiphilus</name>
    <dbReference type="NCBI Taxonomy" id="1714682"/>
    <lineage>
        <taxon>Bacteria</taxon>
        <taxon>Bacillati</taxon>
        <taxon>Bacillota</taxon>
        <taxon>Bacilli</taxon>
        <taxon>Lactobacillales</taxon>
        <taxon>Lactobacillaceae</taxon>
        <taxon>Secundilactobacillus</taxon>
    </lineage>
</organism>
<evidence type="ECO:0000256" key="1">
    <source>
        <dbReference type="SAM" id="MobiDB-lite"/>
    </source>
</evidence>
<feature type="transmembrane region" description="Helical" evidence="2">
    <location>
        <begin position="43"/>
        <end position="64"/>
    </location>
</feature>
<gene>
    <name evidence="3" type="ORF">IWT140_00998</name>
</gene>
<dbReference type="EMBL" id="BCMH01000005">
    <property type="protein sequence ID" value="GAX03395.1"/>
    <property type="molecule type" value="Genomic_DNA"/>
</dbReference>
<feature type="region of interest" description="Disordered" evidence="1">
    <location>
        <begin position="82"/>
        <end position="111"/>
    </location>
</feature>
<evidence type="ECO:0000313" key="4">
    <source>
        <dbReference type="Proteomes" id="UP000198430"/>
    </source>
</evidence>
<evidence type="ECO:0008006" key="5">
    <source>
        <dbReference type="Google" id="ProtNLM"/>
    </source>
</evidence>
<keyword evidence="2" id="KW-0812">Transmembrane</keyword>
<dbReference type="AlphaFoldDB" id="A0A1Z5INS6"/>
<feature type="compositionally biased region" description="Basic and acidic residues" evidence="1">
    <location>
        <begin position="82"/>
        <end position="100"/>
    </location>
</feature>
<keyword evidence="4" id="KW-1185">Reference proteome</keyword>
<evidence type="ECO:0000313" key="3">
    <source>
        <dbReference type="EMBL" id="GAX03395.1"/>
    </source>
</evidence>